<proteinExistence type="predicted"/>
<name>A0A2K9NPE4_BACTC</name>
<gene>
    <name evidence="2" type="ORF">C0V70_04430</name>
</gene>
<dbReference type="PROSITE" id="PS00134">
    <property type="entry name" value="TRYPSIN_HIS"/>
    <property type="match status" value="1"/>
</dbReference>
<dbReference type="EMBL" id="CP025704">
    <property type="protein sequence ID" value="AUN97368.1"/>
    <property type="molecule type" value="Genomic_DNA"/>
</dbReference>
<reference evidence="2 3" key="1">
    <citation type="submission" date="2018-01" db="EMBL/GenBank/DDBJ databases">
        <title>Complete genome sequence of Bacteriovorax stolpii DSM12778.</title>
        <authorList>
            <person name="Tang B."/>
            <person name="Chang J."/>
        </authorList>
    </citation>
    <scope>NUCLEOTIDE SEQUENCE [LARGE SCALE GENOMIC DNA]</scope>
    <source>
        <strain evidence="2 3">DSM 12778</strain>
    </source>
</reference>
<dbReference type="InterPro" id="IPR051487">
    <property type="entry name" value="Ser/Thr_Proteases_Immune/Dev"/>
</dbReference>
<dbReference type="InterPro" id="IPR001254">
    <property type="entry name" value="Trypsin_dom"/>
</dbReference>
<dbReference type="InterPro" id="IPR009003">
    <property type="entry name" value="Peptidase_S1_PA"/>
</dbReference>
<dbReference type="GO" id="GO:0004252">
    <property type="term" value="F:serine-type endopeptidase activity"/>
    <property type="evidence" value="ECO:0007669"/>
    <property type="project" value="InterPro"/>
</dbReference>
<evidence type="ECO:0000313" key="2">
    <source>
        <dbReference type="EMBL" id="AUN97368.1"/>
    </source>
</evidence>
<dbReference type="InterPro" id="IPR001314">
    <property type="entry name" value="Peptidase_S1A"/>
</dbReference>
<dbReference type="Gene3D" id="2.40.10.10">
    <property type="entry name" value="Trypsin-like serine proteases"/>
    <property type="match status" value="1"/>
</dbReference>
<dbReference type="PANTHER" id="PTHR24256">
    <property type="entry name" value="TRYPTASE-RELATED"/>
    <property type="match status" value="1"/>
</dbReference>
<sequence>MKSILCIFFSLISQIAWAIVDGTPITDSSFRQSVALVYKKDPTQTTGEIYCSGTLIGPRVVISAAHCISSGAKAMKVSVEAFKSQTWIYMGETENAPDLPMVTPQFKNAKVVVHPMNDSIYSDIVLIELDQDVDLKKWSINPASLLIPTKELLGKELIHVGYGQIANDGVKGNKALLRLPLKELNGYNGLGVGEMRGNGPGACHGDSGGSAYMSDQKGNLRFVGVEYAVSNHPCGFSATFFVPLNEKIIDWLKSLNRPLFL</sequence>
<keyword evidence="1" id="KW-1015">Disulfide bond</keyword>
<dbReference type="KEGG" id="bsto:C0V70_04430"/>
<dbReference type="AlphaFoldDB" id="A0A2K9NPE4"/>
<dbReference type="PRINTS" id="PR00722">
    <property type="entry name" value="CHYMOTRYPSIN"/>
</dbReference>
<dbReference type="GO" id="GO:0006508">
    <property type="term" value="P:proteolysis"/>
    <property type="evidence" value="ECO:0007669"/>
    <property type="project" value="InterPro"/>
</dbReference>
<evidence type="ECO:0000313" key="3">
    <source>
        <dbReference type="Proteomes" id="UP000235584"/>
    </source>
</evidence>
<dbReference type="SUPFAM" id="SSF50494">
    <property type="entry name" value="Trypsin-like serine proteases"/>
    <property type="match status" value="1"/>
</dbReference>
<dbReference type="InterPro" id="IPR043504">
    <property type="entry name" value="Peptidase_S1_PA_chymotrypsin"/>
</dbReference>
<dbReference type="Pfam" id="PF00089">
    <property type="entry name" value="Trypsin"/>
    <property type="match status" value="1"/>
</dbReference>
<dbReference type="Proteomes" id="UP000235584">
    <property type="component" value="Chromosome"/>
</dbReference>
<protein>
    <submittedName>
        <fullName evidence="2">Uncharacterized protein</fullName>
    </submittedName>
</protein>
<dbReference type="PROSITE" id="PS50240">
    <property type="entry name" value="TRYPSIN_DOM"/>
    <property type="match status" value="1"/>
</dbReference>
<dbReference type="RefSeq" id="WP_102242663.1">
    <property type="nucleotide sequence ID" value="NZ_CP025704.1"/>
</dbReference>
<accession>A0A2K9NPE4</accession>
<dbReference type="SMART" id="SM00020">
    <property type="entry name" value="Tryp_SPc"/>
    <property type="match status" value="1"/>
</dbReference>
<keyword evidence="3" id="KW-1185">Reference proteome</keyword>
<evidence type="ECO:0000256" key="1">
    <source>
        <dbReference type="ARBA" id="ARBA00023157"/>
    </source>
</evidence>
<organism evidence="2 3">
    <name type="scientific">Bacteriovorax stolpii</name>
    <name type="common">Bdellovibrio stolpii</name>
    <dbReference type="NCBI Taxonomy" id="960"/>
    <lineage>
        <taxon>Bacteria</taxon>
        <taxon>Pseudomonadati</taxon>
        <taxon>Bdellovibrionota</taxon>
        <taxon>Bacteriovoracia</taxon>
        <taxon>Bacteriovoracales</taxon>
        <taxon>Bacteriovoracaceae</taxon>
        <taxon>Bacteriovorax</taxon>
    </lineage>
</organism>
<dbReference type="InterPro" id="IPR018114">
    <property type="entry name" value="TRYPSIN_HIS"/>
</dbReference>